<dbReference type="GO" id="GO:0005576">
    <property type="term" value="C:extracellular region"/>
    <property type="evidence" value="ECO:0007669"/>
    <property type="project" value="UniProtKB-SubCell"/>
</dbReference>
<dbReference type="InterPro" id="IPR045053">
    <property type="entry name" value="MAN-like"/>
</dbReference>
<evidence type="ECO:0000256" key="7">
    <source>
        <dbReference type="ARBA" id="ARBA00022801"/>
    </source>
</evidence>
<dbReference type="InParanoid" id="A0A165FHX1"/>
<gene>
    <name evidence="11" type="ORF">EXIGLDRAFT_650578</name>
</gene>
<feature type="signal peptide" evidence="9">
    <location>
        <begin position="1"/>
        <end position="19"/>
    </location>
</feature>
<evidence type="ECO:0000256" key="6">
    <source>
        <dbReference type="ARBA" id="ARBA00022729"/>
    </source>
</evidence>
<comment type="subcellular location">
    <subcellularLocation>
        <location evidence="2">Secreted</location>
    </subcellularLocation>
</comment>
<dbReference type="GO" id="GO:0016985">
    <property type="term" value="F:mannan endo-1,4-beta-mannosidase activity"/>
    <property type="evidence" value="ECO:0007669"/>
    <property type="project" value="UniProtKB-EC"/>
</dbReference>
<evidence type="ECO:0000256" key="3">
    <source>
        <dbReference type="ARBA" id="ARBA00005641"/>
    </source>
</evidence>
<evidence type="ECO:0000256" key="5">
    <source>
        <dbReference type="ARBA" id="ARBA00022525"/>
    </source>
</evidence>
<dbReference type="STRING" id="1314781.A0A165FHX1"/>
<dbReference type="PANTHER" id="PTHR31451:SF39">
    <property type="entry name" value="MANNAN ENDO-1,4-BETA-MANNOSIDASE 1"/>
    <property type="match status" value="1"/>
</dbReference>
<keyword evidence="5" id="KW-0964">Secreted</keyword>
<evidence type="ECO:0000313" key="12">
    <source>
        <dbReference type="Proteomes" id="UP000077266"/>
    </source>
</evidence>
<dbReference type="Proteomes" id="UP000077266">
    <property type="component" value="Unassembled WGS sequence"/>
</dbReference>
<protein>
    <recommendedName>
        <fullName evidence="4">mannan endo-1,4-beta-mannosidase</fullName>
        <ecNumber evidence="4">3.2.1.78</ecNumber>
    </recommendedName>
</protein>
<comment type="similarity">
    <text evidence="3">Belongs to the glycosyl hydrolase 5 (cellulase A) family.</text>
</comment>
<comment type="catalytic activity">
    <reaction evidence="1">
        <text>Random hydrolysis of (1-&gt;4)-beta-D-mannosidic linkages in mannans, galactomannans and glucomannans.</text>
        <dbReference type="EC" id="3.2.1.78"/>
    </reaction>
</comment>
<evidence type="ECO:0000256" key="8">
    <source>
        <dbReference type="ARBA" id="ARBA00023295"/>
    </source>
</evidence>
<sequence length="459" mass="49929">MLAPASLLSLALVLSSVYAGPAPLPYEVFERAGISRAVLDARAKCAINETFPPPTLPSALDLLKRDSFVTRKGTELFLVNEPFRIVGPNIYWLGLDENVVPNPSWPSKSRVLEAMGVVSAMHGTTIRGHTLGVSVGLPLSIEPALDVFNEEAYESVDFAILAARVYGLKLMIPLTDNYNWYHGGKYQFIEWNGIPFQGTGADITPTDVGAFFYNTTAIVDSFKRFITHHLNHVNRYTGIVLKDDPTIIGWETGNELSAARFGEGPPPASWTREIAQHIKSLAPKQLVFDGTYGVFPESGQLDVQEVDVFSDHFYPDNTTKLLTGIGHVQKAGKVYLAGEIDWTGQHGGTELSDFLKTIEGQKGVGSLFWSLFGHSDDCCSWVEHDDGYSFFFERDDFYKAQGDILIAHAKRMNAGRAAAEVLPQLACASPGLGGLAEKVLAPFLPTGKAGAAVKSAMSA</sequence>
<dbReference type="EMBL" id="KV426084">
    <property type="protein sequence ID" value="KZV89025.1"/>
    <property type="molecule type" value="Genomic_DNA"/>
</dbReference>
<name>A0A165FHX1_EXIGL</name>
<feature type="chain" id="PRO_5007857787" description="mannan endo-1,4-beta-mannosidase" evidence="9">
    <location>
        <begin position="20"/>
        <end position="459"/>
    </location>
</feature>
<evidence type="ECO:0000313" key="11">
    <source>
        <dbReference type="EMBL" id="KZV89025.1"/>
    </source>
</evidence>
<keyword evidence="7 11" id="KW-0378">Hydrolase</keyword>
<evidence type="ECO:0000256" key="1">
    <source>
        <dbReference type="ARBA" id="ARBA00001678"/>
    </source>
</evidence>
<proteinExistence type="inferred from homology"/>
<keyword evidence="12" id="KW-1185">Reference proteome</keyword>
<evidence type="ECO:0000259" key="10">
    <source>
        <dbReference type="Pfam" id="PF26410"/>
    </source>
</evidence>
<dbReference type="OrthoDB" id="406631at2759"/>
<dbReference type="AlphaFoldDB" id="A0A165FHX1"/>
<dbReference type="SUPFAM" id="SSF51445">
    <property type="entry name" value="(Trans)glycosidases"/>
    <property type="match status" value="1"/>
</dbReference>
<keyword evidence="6 9" id="KW-0732">Signal</keyword>
<feature type="domain" description="Glycoside hydrolase family 5" evidence="10">
    <location>
        <begin position="67"/>
        <end position="298"/>
    </location>
</feature>
<organism evidence="11 12">
    <name type="scientific">Exidia glandulosa HHB12029</name>
    <dbReference type="NCBI Taxonomy" id="1314781"/>
    <lineage>
        <taxon>Eukaryota</taxon>
        <taxon>Fungi</taxon>
        <taxon>Dikarya</taxon>
        <taxon>Basidiomycota</taxon>
        <taxon>Agaricomycotina</taxon>
        <taxon>Agaricomycetes</taxon>
        <taxon>Auriculariales</taxon>
        <taxon>Exidiaceae</taxon>
        <taxon>Exidia</taxon>
    </lineage>
</organism>
<evidence type="ECO:0000256" key="2">
    <source>
        <dbReference type="ARBA" id="ARBA00004613"/>
    </source>
</evidence>
<dbReference type="Gene3D" id="3.20.20.80">
    <property type="entry name" value="Glycosidases"/>
    <property type="match status" value="1"/>
</dbReference>
<dbReference type="EC" id="3.2.1.78" evidence="4"/>
<dbReference type="InterPro" id="IPR017853">
    <property type="entry name" value="GH"/>
</dbReference>
<evidence type="ECO:0000256" key="9">
    <source>
        <dbReference type="SAM" id="SignalP"/>
    </source>
</evidence>
<reference evidence="11 12" key="1">
    <citation type="journal article" date="2016" name="Mol. Biol. Evol.">
        <title>Comparative Genomics of Early-Diverging Mushroom-Forming Fungi Provides Insights into the Origins of Lignocellulose Decay Capabilities.</title>
        <authorList>
            <person name="Nagy L.G."/>
            <person name="Riley R."/>
            <person name="Tritt A."/>
            <person name="Adam C."/>
            <person name="Daum C."/>
            <person name="Floudas D."/>
            <person name="Sun H."/>
            <person name="Yadav J.S."/>
            <person name="Pangilinan J."/>
            <person name="Larsson K.H."/>
            <person name="Matsuura K."/>
            <person name="Barry K."/>
            <person name="Labutti K."/>
            <person name="Kuo R."/>
            <person name="Ohm R.A."/>
            <person name="Bhattacharya S.S."/>
            <person name="Shirouzu T."/>
            <person name="Yoshinaga Y."/>
            <person name="Martin F.M."/>
            <person name="Grigoriev I.V."/>
            <person name="Hibbett D.S."/>
        </authorList>
    </citation>
    <scope>NUCLEOTIDE SEQUENCE [LARGE SCALE GENOMIC DNA]</scope>
    <source>
        <strain evidence="11 12">HHB12029</strain>
    </source>
</reference>
<keyword evidence="8" id="KW-0326">Glycosidase</keyword>
<dbReference type="Pfam" id="PF26410">
    <property type="entry name" value="GH5_mannosidase"/>
    <property type="match status" value="1"/>
</dbReference>
<evidence type="ECO:0000256" key="4">
    <source>
        <dbReference type="ARBA" id="ARBA00012706"/>
    </source>
</evidence>
<dbReference type="PANTHER" id="PTHR31451">
    <property type="match status" value="1"/>
</dbReference>
<dbReference type="InterPro" id="IPR001547">
    <property type="entry name" value="Glyco_hydro_5"/>
</dbReference>
<accession>A0A165FHX1</accession>